<dbReference type="AlphaFoldDB" id="A0A239DV66"/>
<dbReference type="GO" id="GO:0006355">
    <property type="term" value="P:regulation of DNA-templated transcription"/>
    <property type="evidence" value="ECO:0007669"/>
    <property type="project" value="InterPro"/>
</dbReference>
<dbReference type="SMART" id="SM01043">
    <property type="entry name" value="BTAD"/>
    <property type="match status" value="1"/>
</dbReference>
<dbReference type="InterPro" id="IPR051677">
    <property type="entry name" value="AfsR-DnrI-RedD_regulator"/>
</dbReference>
<feature type="region of interest" description="Disordered" evidence="6">
    <location>
        <begin position="1185"/>
        <end position="1207"/>
    </location>
</feature>
<dbReference type="SUPFAM" id="SSF52540">
    <property type="entry name" value="P-loop containing nucleoside triphosphate hydrolases"/>
    <property type="match status" value="1"/>
</dbReference>
<dbReference type="Pfam" id="PF13191">
    <property type="entry name" value="AAA_16"/>
    <property type="match status" value="1"/>
</dbReference>
<dbReference type="InterPro" id="IPR027417">
    <property type="entry name" value="P-loop_NTPase"/>
</dbReference>
<dbReference type="InterPro" id="IPR005158">
    <property type="entry name" value="BTAD"/>
</dbReference>
<dbReference type="InterPro" id="IPR016032">
    <property type="entry name" value="Sig_transdc_resp-reg_C-effctor"/>
</dbReference>
<comment type="similarity">
    <text evidence="1">Belongs to the AfsR/DnrI/RedD regulatory family.</text>
</comment>
<dbReference type="GO" id="GO:0003677">
    <property type="term" value="F:DNA binding"/>
    <property type="evidence" value="ECO:0007669"/>
    <property type="project" value="UniProtKB-UniRule"/>
</dbReference>
<evidence type="ECO:0000256" key="5">
    <source>
        <dbReference type="PROSITE-ProRule" id="PRU01091"/>
    </source>
</evidence>
<dbReference type="Gene3D" id="1.10.10.10">
    <property type="entry name" value="Winged helix-like DNA-binding domain superfamily/Winged helix DNA-binding domain"/>
    <property type="match status" value="2"/>
</dbReference>
<evidence type="ECO:0000259" key="7">
    <source>
        <dbReference type="PROSITE" id="PS51755"/>
    </source>
</evidence>
<proteinExistence type="inferred from homology"/>
<evidence type="ECO:0000256" key="6">
    <source>
        <dbReference type="SAM" id="MobiDB-lite"/>
    </source>
</evidence>
<dbReference type="InterPro" id="IPR011990">
    <property type="entry name" value="TPR-like_helical_dom_sf"/>
</dbReference>
<dbReference type="SMART" id="SM00862">
    <property type="entry name" value="Trans_reg_C"/>
    <property type="match status" value="1"/>
</dbReference>
<dbReference type="RefSeq" id="WP_179224324.1">
    <property type="nucleotide sequence ID" value="NZ_FZOO01000003.1"/>
</dbReference>
<dbReference type="GO" id="GO:0000160">
    <property type="term" value="P:phosphorelay signal transduction system"/>
    <property type="evidence" value="ECO:0007669"/>
    <property type="project" value="InterPro"/>
</dbReference>
<dbReference type="Proteomes" id="UP000198373">
    <property type="component" value="Unassembled WGS sequence"/>
</dbReference>
<dbReference type="SUPFAM" id="SSF46894">
    <property type="entry name" value="C-terminal effector domain of the bipartite response regulators"/>
    <property type="match status" value="1"/>
</dbReference>
<keyword evidence="3 5" id="KW-0238">DNA-binding</keyword>
<organism evidence="8 9">
    <name type="scientific">Geodermatophilus pulveris</name>
    <dbReference type="NCBI Taxonomy" id="1564159"/>
    <lineage>
        <taxon>Bacteria</taxon>
        <taxon>Bacillati</taxon>
        <taxon>Actinomycetota</taxon>
        <taxon>Actinomycetes</taxon>
        <taxon>Geodermatophilales</taxon>
        <taxon>Geodermatophilaceae</taxon>
        <taxon>Geodermatophilus</taxon>
    </lineage>
</organism>
<gene>
    <name evidence="8" type="ORF">SAMN06893096_103376</name>
</gene>
<evidence type="ECO:0000313" key="8">
    <source>
        <dbReference type="EMBL" id="SNS36139.1"/>
    </source>
</evidence>
<dbReference type="InterPro" id="IPR041664">
    <property type="entry name" value="AAA_16"/>
</dbReference>
<protein>
    <submittedName>
        <fullName evidence="8">Transcriptional regulatory protein, C terminal</fullName>
    </submittedName>
</protein>
<evidence type="ECO:0000256" key="4">
    <source>
        <dbReference type="ARBA" id="ARBA00023163"/>
    </source>
</evidence>
<name>A0A239DV66_9ACTN</name>
<dbReference type="PROSITE" id="PS51755">
    <property type="entry name" value="OMPR_PHOB"/>
    <property type="match status" value="1"/>
</dbReference>
<sequence>MEGTGQLRISLLGPCAASSAGTPLDLGGPRQRAVLAVLVLGRGEIVPVERLTESVWGDRTPADPAGAVQAYVSHLRRRLQPGSAARRRSAVIVSGGRGYAVRLPPDAVDVWQFEQLLDRAATTDDAVTAAELLAEALALWRGPPLAEWADEPWAEPEIARLAELRAVARERLVAAKLALGESALLVADLEAMVAEEPLREERWRLLVLALYRAHRQADALGALRRARATLADELGVDPGPALRSLEQQVLEQSPALAAPVRPTPALAGPGQDGPAPAVPEDLLDRDRELAALRGAFDDLAAGEPRLLLIEGPAGIGKTRLLTEARRLAAERSFRVLTARGSQLEKAFAFGAVRQLFDACLSTPDRRGELLAGAAHSARTVFGPVPGESPDGSFAVLHGLYWLAVNLTASGPVLLAVDDLQWCDSASLRWLAYLARRLDAVPVLVVGTVRTGEQHADEELLTELSLEPAAVTVRPEALSPEATAELVGRRLGEPVSPLFALACQRTTSGNPLLLRQLLRAMEADGVRPDAAHADTVVAIGSRAVSSMVLMRVRRLAGAAPAAARAAAVLGDGAALPVVAALAELPETDTAAALAGLARAEIVRDQQPLAFTHPLVREAVYRSLPAAERALMHERAARLLRAAGASDEQVAAHLLLAPVRGDEATVEVLRGAARTAADRGAPDSAVTYLRRALDELPAGPLRCALLTELGLLESLIDGAAGTEHLLQAYELHCDDPERDPRGRADIAVAIARTQVFASPPGVATAFARQAAEALPADLDDHRQALLAIELTSGYMHALDPARWRRPMPEPHGEGHGAQMLAAALAYDVTIEGADRERAVRLARCALAGDRLWAVDHGLFWVIAAIIRMLADDDLGDFWARARAEAHARGSLFAVLSTNLWQGFWHWRRGELAEAGSCLDNALDESRMWGGAGIVPPFAHAFLIGVHLDRGDLAAARAAADAAGTGPGPGDGGRLLQHAVARVLTAEGHHERALAVLDAVPTPVPVPNPVWNPWRSTAALALRGLDRTGEAIALAEEEAGLLRRWGAPSHLGATLRLLGELRGAEGLPELREAVALLASTSAVVDLARARCALGARPEVPGREAVPLLRSAVEDAHAAGALGIRDRARAALQARGCPDAVHREDVRSPTATDRRITELAAAGRGVREIAQQLFLTPGTVQAVLERVSADGLKSSSSPSGDRRSLTLGRTP</sequence>
<dbReference type="Gene3D" id="3.40.50.300">
    <property type="entry name" value="P-loop containing nucleotide triphosphate hydrolases"/>
    <property type="match status" value="1"/>
</dbReference>
<feature type="domain" description="OmpR/PhoB-type" evidence="7">
    <location>
        <begin position="1"/>
        <end position="103"/>
    </location>
</feature>
<evidence type="ECO:0000256" key="2">
    <source>
        <dbReference type="ARBA" id="ARBA00023015"/>
    </source>
</evidence>
<feature type="compositionally biased region" description="Low complexity" evidence="6">
    <location>
        <begin position="1185"/>
        <end position="1195"/>
    </location>
</feature>
<evidence type="ECO:0000256" key="3">
    <source>
        <dbReference type="ARBA" id="ARBA00023125"/>
    </source>
</evidence>
<dbReference type="PANTHER" id="PTHR35807">
    <property type="entry name" value="TRANSCRIPTIONAL REGULATOR REDD-RELATED"/>
    <property type="match status" value="1"/>
</dbReference>
<evidence type="ECO:0000313" key="9">
    <source>
        <dbReference type="Proteomes" id="UP000198373"/>
    </source>
</evidence>
<keyword evidence="9" id="KW-1185">Reference proteome</keyword>
<dbReference type="Pfam" id="PF00486">
    <property type="entry name" value="Trans_reg_C"/>
    <property type="match status" value="1"/>
</dbReference>
<dbReference type="EMBL" id="FZOO01000003">
    <property type="protein sequence ID" value="SNS36139.1"/>
    <property type="molecule type" value="Genomic_DNA"/>
</dbReference>
<keyword evidence="4" id="KW-0804">Transcription</keyword>
<dbReference type="CDD" id="cd15831">
    <property type="entry name" value="BTAD"/>
    <property type="match status" value="1"/>
</dbReference>
<feature type="DNA-binding region" description="OmpR/PhoB-type" evidence="5">
    <location>
        <begin position="1"/>
        <end position="103"/>
    </location>
</feature>
<accession>A0A239DV66</accession>
<dbReference type="Gene3D" id="1.25.40.10">
    <property type="entry name" value="Tetratricopeptide repeat domain"/>
    <property type="match status" value="1"/>
</dbReference>
<reference evidence="9" key="1">
    <citation type="submission" date="2017-06" db="EMBL/GenBank/DDBJ databases">
        <authorList>
            <person name="Varghese N."/>
            <person name="Submissions S."/>
        </authorList>
    </citation>
    <scope>NUCLEOTIDE SEQUENCE [LARGE SCALE GENOMIC DNA]</scope>
    <source>
        <strain evidence="9">DSM 46839</strain>
    </source>
</reference>
<keyword evidence="2" id="KW-0805">Transcription regulation</keyword>
<dbReference type="SUPFAM" id="SSF48452">
    <property type="entry name" value="TPR-like"/>
    <property type="match status" value="1"/>
</dbReference>
<evidence type="ECO:0000256" key="1">
    <source>
        <dbReference type="ARBA" id="ARBA00005820"/>
    </source>
</evidence>
<dbReference type="InterPro" id="IPR036388">
    <property type="entry name" value="WH-like_DNA-bd_sf"/>
</dbReference>
<dbReference type="InterPro" id="IPR001867">
    <property type="entry name" value="OmpR/PhoB-type_DNA-bd"/>
</dbReference>
<dbReference type="PANTHER" id="PTHR35807:SF1">
    <property type="entry name" value="TRANSCRIPTIONAL REGULATOR REDD"/>
    <property type="match status" value="1"/>
</dbReference>
<dbReference type="Pfam" id="PF03704">
    <property type="entry name" value="BTAD"/>
    <property type="match status" value="1"/>
</dbReference>